<sequence length="167" mass="18867">MKAKGRRIVVIDQHTQVIKTTQKRAWFPVNSRPRLPVSGGRASVNLLGAVTDDGDHFISFVDGSFTGKVAAHFLRALQEEFGEKLVIVLDNAPYFIAKYLKKQAAKAGLLLEYLPPYAPEMNPLEQCWRQLNEGRANKLYRTLPELKAYLTSTLPTLSSPRIYEYLC</sequence>
<gene>
    <name evidence="2" type="ORF">ACFPFO_19165</name>
</gene>
<name>A0ABD5QLD8_9EURY</name>
<dbReference type="EMBL" id="JBHSJG010000055">
    <property type="protein sequence ID" value="MFC4989842.1"/>
    <property type="molecule type" value="Genomic_DNA"/>
</dbReference>
<dbReference type="PANTHER" id="PTHR46564:SF1">
    <property type="entry name" value="TRANSPOSASE"/>
    <property type="match status" value="1"/>
</dbReference>
<dbReference type="Gene3D" id="3.30.420.10">
    <property type="entry name" value="Ribonuclease H-like superfamily/Ribonuclease H"/>
    <property type="match status" value="1"/>
</dbReference>
<dbReference type="PANTHER" id="PTHR46564">
    <property type="entry name" value="TRANSPOSASE"/>
    <property type="match status" value="1"/>
</dbReference>
<evidence type="ECO:0000259" key="1">
    <source>
        <dbReference type="Pfam" id="PF13358"/>
    </source>
</evidence>
<reference evidence="2 3" key="1">
    <citation type="journal article" date="2019" name="Int. J. Syst. Evol. Microbiol.">
        <title>The Global Catalogue of Microorganisms (GCM) 10K type strain sequencing project: providing services to taxonomists for standard genome sequencing and annotation.</title>
        <authorList>
            <consortium name="The Broad Institute Genomics Platform"/>
            <consortium name="The Broad Institute Genome Sequencing Center for Infectious Disease"/>
            <person name="Wu L."/>
            <person name="Ma J."/>
        </authorList>
    </citation>
    <scope>NUCLEOTIDE SEQUENCE [LARGE SCALE GENOMIC DNA]</scope>
    <source>
        <strain evidence="2 3">CGMCC 1.15824</strain>
    </source>
</reference>
<keyword evidence="3" id="KW-1185">Reference proteome</keyword>
<dbReference type="Pfam" id="PF13358">
    <property type="entry name" value="DDE_3"/>
    <property type="match status" value="1"/>
</dbReference>
<organism evidence="2 3">
    <name type="scientific">Saliphagus infecundisoli</name>
    <dbReference type="NCBI Taxonomy" id="1849069"/>
    <lineage>
        <taxon>Archaea</taxon>
        <taxon>Methanobacteriati</taxon>
        <taxon>Methanobacteriota</taxon>
        <taxon>Stenosarchaea group</taxon>
        <taxon>Halobacteria</taxon>
        <taxon>Halobacteriales</taxon>
        <taxon>Natrialbaceae</taxon>
        <taxon>Saliphagus</taxon>
    </lineage>
</organism>
<comment type="caution">
    <text evidence="2">The sequence shown here is derived from an EMBL/GenBank/DDBJ whole genome shotgun (WGS) entry which is preliminary data.</text>
</comment>
<dbReference type="AlphaFoldDB" id="A0ABD5QLD8"/>
<dbReference type="InterPro" id="IPR012337">
    <property type="entry name" value="RNaseH-like_sf"/>
</dbReference>
<dbReference type="SUPFAM" id="SSF53098">
    <property type="entry name" value="Ribonuclease H-like"/>
    <property type="match status" value="1"/>
</dbReference>
<dbReference type="InterPro" id="IPR038717">
    <property type="entry name" value="Tc1-like_DDE_dom"/>
</dbReference>
<proteinExistence type="predicted"/>
<protein>
    <submittedName>
        <fullName evidence="2">IS630 family transposase</fullName>
    </submittedName>
</protein>
<dbReference type="InterPro" id="IPR036397">
    <property type="entry name" value="RNaseH_sf"/>
</dbReference>
<dbReference type="InterPro" id="IPR047655">
    <property type="entry name" value="Transpos_IS630-like"/>
</dbReference>
<dbReference type="Proteomes" id="UP001595925">
    <property type="component" value="Unassembled WGS sequence"/>
</dbReference>
<accession>A0ABD5QLD8</accession>
<evidence type="ECO:0000313" key="2">
    <source>
        <dbReference type="EMBL" id="MFC4989842.1"/>
    </source>
</evidence>
<feature type="domain" description="Tc1-like transposase DDE" evidence="1">
    <location>
        <begin position="7"/>
        <end position="146"/>
    </location>
</feature>
<dbReference type="NCBIfam" id="NF033545">
    <property type="entry name" value="transpos_IS630"/>
    <property type="match status" value="1"/>
</dbReference>
<dbReference type="RefSeq" id="WP_263623674.1">
    <property type="nucleotide sequence ID" value="NZ_JAIVEF010000008.1"/>
</dbReference>
<evidence type="ECO:0000313" key="3">
    <source>
        <dbReference type="Proteomes" id="UP001595925"/>
    </source>
</evidence>